<dbReference type="SUPFAM" id="SSF56784">
    <property type="entry name" value="HAD-like"/>
    <property type="match status" value="1"/>
</dbReference>
<evidence type="ECO:0000313" key="9">
    <source>
        <dbReference type="Proteomes" id="UP000087171"/>
    </source>
</evidence>
<dbReference type="EC" id="3.1.3.12" evidence="8"/>
<dbReference type="Gene3D" id="3.40.50.1000">
    <property type="entry name" value="HAD superfamily/HAD-like"/>
    <property type="match status" value="2"/>
</dbReference>
<evidence type="ECO:0000256" key="4">
    <source>
        <dbReference type="ARBA" id="ARBA00008770"/>
    </source>
</evidence>
<sequence length="278" mass="31695">MAGRTNDPDKAFMSDAIKLCDFGECVVNFKLQMRAAVCEIANYFPTAIVSGRCRTKIFDFVKLKNVYYAGSHGMDISTSLGSSKYQDKKHQTNAMDEKGNEIVLFHPAKDFLPTIQEIIKILKDNTKKINNSTIEDNMFCVTVHYRRVKNEEDVEVLKDIVESIMKAYPDFHIYGGKKIMEIRPNVKWNKGHALMYLLDTLGFNTFDDVLPMYIGDDRTDEDAFKVIRQIGGGFPIVVSSIAKETNASYSLRDPADVMTFLIHLAKWKKNLLQKPKQI</sequence>
<protein>
    <recommendedName>
        <fullName evidence="8">Trehalose 6-phosphate phosphatase</fullName>
        <ecNumber evidence="8">3.1.3.12</ecNumber>
    </recommendedName>
</protein>
<proteinExistence type="inferred from homology"/>
<dbReference type="InterPro" id="IPR023214">
    <property type="entry name" value="HAD_sf"/>
</dbReference>
<dbReference type="NCBIfam" id="TIGR00685">
    <property type="entry name" value="T6PP"/>
    <property type="match status" value="1"/>
</dbReference>
<dbReference type="PANTHER" id="PTHR43768:SF28">
    <property type="entry name" value="TREHALOSE 6-PHOSPHATE PHOSPHATASE"/>
    <property type="match status" value="1"/>
</dbReference>
<dbReference type="OrthoDB" id="411251at2759"/>
<dbReference type="UniPathway" id="UPA00299"/>
<evidence type="ECO:0000256" key="5">
    <source>
        <dbReference type="ARBA" id="ARBA00022801"/>
    </source>
</evidence>
<keyword evidence="5 8" id="KW-0378">Hydrolase</keyword>
<comment type="cofactor">
    <cofactor evidence="2 8">
        <name>a divalent metal cation</name>
        <dbReference type="ChEBI" id="CHEBI:60240"/>
    </cofactor>
</comment>
<dbReference type="FunFam" id="3.30.70.1020:FF:000004">
    <property type="entry name" value="Trehalose 6-phosphate phosphatase"/>
    <property type="match status" value="1"/>
</dbReference>
<dbReference type="PaxDb" id="3827-XP_004516418.1"/>
<dbReference type="PANTHER" id="PTHR43768">
    <property type="entry name" value="TREHALOSE 6-PHOSPHATE PHOSPHATASE"/>
    <property type="match status" value="1"/>
</dbReference>
<dbReference type="Proteomes" id="UP000087171">
    <property type="component" value="Unplaced"/>
</dbReference>
<dbReference type="InterPro" id="IPR036412">
    <property type="entry name" value="HAD-like_sf"/>
</dbReference>
<comment type="catalytic activity">
    <reaction evidence="1 8">
        <text>alpha,alpha-trehalose 6-phosphate + H2O = alpha,alpha-trehalose + phosphate</text>
        <dbReference type="Rhea" id="RHEA:23420"/>
        <dbReference type="ChEBI" id="CHEBI:15377"/>
        <dbReference type="ChEBI" id="CHEBI:16551"/>
        <dbReference type="ChEBI" id="CHEBI:43474"/>
        <dbReference type="ChEBI" id="CHEBI:58429"/>
        <dbReference type="EC" id="3.1.3.12"/>
    </reaction>
</comment>
<dbReference type="InterPro" id="IPR044651">
    <property type="entry name" value="OTSB-like"/>
</dbReference>
<dbReference type="Pfam" id="PF02358">
    <property type="entry name" value="Trehalose_PPase"/>
    <property type="match status" value="1"/>
</dbReference>
<keyword evidence="6" id="KW-0346">Stress response</keyword>
<dbReference type="GO" id="GO:0004805">
    <property type="term" value="F:trehalose-phosphatase activity"/>
    <property type="evidence" value="ECO:0007669"/>
    <property type="project" value="UniProtKB-EC"/>
</dbReference>
<evidence type="ECO:0000256" key="8">
    <source>
        <dbReference type="RuleBase" id="RU361117"/>
    </source>
</evidence>
<reference evidence="10" key="1">
    <citation type="submission" date="2025-08" db="UniProtKB">
        <authorList>
            <consortium name="RefSeq"/>
        </authorList>
    </citation>
    <scope>IDENTIFICATION</scope>
    <source>
        <tissue evidence="10">Etiolated seedlings</tissue>
    </source>
</reference>
<evidence type="ECO:0000256" key="1">
    <source>
        <dbReference type="ARBA" id="ARBA00000500"/>
    </source>
</evidence>
<evidence type="ECO:0000256" key="3">
    <source>
        <dbReference type="ARBA" id="ARBA00005199"/>
    </source>
</evidence>
<keyword evidence="9" id="KW-1185">Reference proteome</keyword>
<dbReference type="STRING" id="3827.A0A3Q7YBY4"/>
<gene>
    <name evidence="10" type="primary">LOC101508225</name>
</gene>
<dbReference type="RefSeq" id="XP_027186965.1">
    <property type="nucleotide sequence ID" value="XM_027331164.1"/>
</dbReference>
<dbReference type="GO" id="GO:0005992">
    <property type="term" value="P:trehalose biosynthetic process"/>
    <property type="evidence" value="ECO:0007669"/>
    <property type="project" value="UniProtKB-UniPathway"/>
</dbReference>
<dbReference type="FunFam" id="3.40.50.1000:FF:000073">
    <property type="entry name" value="Trehalose 6-phosphate phosphatase"/>
    <property type="match status" value="1"/>
</dbReference>
<comment type="similarity">
    <text evidence="4 8">Belongs to the trehalose phosphatase family.</text>
</comment>
<organism evidence="9 10">
    <name type="scientific">Cicer arietinum</name>
    <name type="common">Chickpea</name>
    <name type="synonym">Garbanzo</name>
    <dbReference type="NCBI Taxonomy" id="3827"/>
    <lineage>
        <taxon>Eukaryota</taxon>
        <taxon>Viridiplantae</taxon>
        <taxon>Streptophyta</taxon>
        <taxon>Embryophyta</taxon>
        <taxon>Tracheophyta</taxon>
        <taxon>Spermatophyta</taxon>
        <taxon>Magnoliopsida</taxon>
        <taxon>eudicotyledons</taxon>
        <taxon>Gunneridae</taxon>
        <taxon>Pentapetalae</taxon>
        <taxon>rosids</taxon>
        <taxon>fabids</taxon>
        <taxon>Fabales</taxon>
        <taxon>Fabaceae</taxon>
        <taxon>Papilionoideae</taxon>
        <taxon>50 kb inversion clade</taxon>
        <taxon>NPAAA clade</taxon>
        <taxon>Hologalegina</taxon>
        <taxon>IRL clade</taxon>
        <taxon>Cicereae</taxon>
        <taxon>Cicer</taxon>
    </lineage>
</organism>
<name>A0A3Q7YBY4_CICAR</name>
<dbReference type="AlphaFoldDB" id="A0A3Q7YBY4"/>
<evidence type="ECO:0000313" key="10">
    <source>
        <dbReference type="RefSeq" id="XP_027186965.1"/>
    </source>
</evidence>
<accession>A0A3Q7YBY4</accession>
<dbReference type="InterPro" id="IPR003337">
    <property type="entry name" value="Trehalose_PPase"/>
</dbReference>
<evidence type="ECO:0000256" key="7">
    <source>
        <dbReference type="ARBA" id="ARBA00025274"/>
    </source>
</evidence>
<comment type="pathway">
    <text evidence="3 8">Glycan biosynthesis; trehalose biosynthesis.</text>
</comment>
<comment type="function">
    <text evidence="7">Removes the phosphate from trehalose 6-phosphate to produce free trehalose. Trehalose accumulation in plant may improve abiotic stress tolerance.</text>
</comment>
<evidence type="ECO:0000256" key="6">
    <source>
        <dbReference type="ARBA" id="ARBA00023016"/>
    </source>
</evidence>
<evidence type="ECO:0000256" key="2">
    <source>
        <dbReference type="ARBA" id="ARBA00001968"/>
    </source>
</evidence>